<reference evidence="2 3" key="1">
    <citation type="submission" date="2022-05" db="EMBL/GenBank/DDBJ databases">
        <authorList>
            <consortium name="Genoscope - CEA"/>
            <person name="William W."/>
        </authorList>
    </citation>
    <scope>NUCLEOTIDE SEQUENCE [LARGE SCALE GENOMIC DNA]</scope>
</reference>
<evidence type="ECO:0008006" key="4">
    <source>
        <dbReference type="Google" id="ProtNLM"/>
    </source>
</evidence>
<protein>
    <recommendedName>
        <fullName evidence="4">Reverse transcriptase</fullName>
    </recommendedName>
</protein>
<evidence type="ECO:0000313" key="3">
    <source>
        <dbReference type="Proteomes" id="UP001159427"/>
    </source>
</evidence>
<comment type="caution">
    <text evidence="2">The sequence shown here is derived from an EMBL/GenBank/DDBJ whole genome shotgun (WGS) entry which is preliminary data.</text>
</comment>
<proteinExistence type="predicted"/>
<gene>
    <name evidence="2" type="ORF">PEVE_00000608</name>
</gene>
<dbReference type="Proteomes" id="UP001159427">
    <property type="component" value="Unassembled WGS sequence"/>
</dbReference>
<organism evidence="2 3">
    <name type="scientific">Porites evermanni</name>
    <dbReference type="NCBI Taxonomy" id="104178"/>
    <lineage>
        <taxon>Eukaryota</taxon>
        <taxon>Metazoa</taxon>
        <taxon>Cnidaria</taxon>
        <taxon>Anthozoa</taxon>
        <taxon>Hexacorallia</taxon>
        <taxon>Scleractinia</taxon>
        <taxon>Fungiina</taxon>
        <taxon>Poritidae</taxon>
        <taxon>Porites</taxon>
    </lineage>
</organism>
<feature type="region of interest" description="Disordered" evidence="1">
    <location>
        <begin position="60"/>
        <end position="106"/>
    </location>
</feature>
<evidence type="ECO:0000256" key="1">
    <source>
        <dbReference type="SAM" id="MobiDB-lite"/>
    </source>
</evidence>
<accession>A0ABN8PWQ7</accession>
<feature type="compositionally biased region" description="Polar residues" evidence="1">
    <location>
        <begin position="86"/>
        <end position="99"/>
    </location>
</feature>
<name>A0ABN8PWQ7_9CNID</name>
<sequence>MTGEVKHKLSQFADDTMLILDGSEGSFCRATEVLDGFQVTSRLKLRDLLNTVDLSDISVDEQNESQANKEQPRASQHLEMPMTPRNKASSSVAMTSPYSGNLKRAKNKNVSPNLKEISEKEDLDTSEKKSFHIPVPINLNQIKAAKKMVIGLCKEYMGVKKVPPPIQGFSVNLTSVVGLIVRLQRLHQLSSLAL</sequence>
<keyword evidence="3" id="KW-1185">Reference proteome</keyword>
<evidence type="ECO:0000313" key="2">
    <source>
        <dbReference type="EMBL" id="CAH3151978.1"/>
    </source>
</evidence>
<dbReference type="EMBL" id="CALNXI010001024">
    <property type="protein sequence ID" value="CAH3151978.1"/>
    <property type="molecule type" value="Genomic_DNA"/>
</dbReference>